<dbReference type="PANTHER" id="PTHR33136">
    <property type="entry name" value="RAPID ALKALINIZATION FACTOR-LIKE"/>
    <property type="match status" value="1"/>
</dbReference>
<comment type="subcellular location">
    <subcellularLocation>
        <location evidence="1">Secreted</location>
    </subcellularLocation>
</comment>
<keyword evidence="5 7" id="KW-0732">Signal</keyword>
<accession>A0AAW1H057</accession>
<sequence length="132" mass="15199">MPIPNSLLPFITFTYLVVHVYFHVSTVEAQTYSNSSDTSTVPISVYYSQEGDTYFDLDDLEESSKGEVVQRRSLLLYWKKMEDYISYGALSENRVLCPPRSGRSYYTHDCFVARGPPHPYSRGCSSITRCRR</sequence>
<dbReference type="GO" id="GO:0005576">
    <property type="term" value="C:extracellular region"/>
    <property type="evidence" value="ECO:0007669"/>
    <property type="project" value="UniProtKB-SubCell"/>
</dbReference>
<evidence type="ECO:0000256" key="2">
    <source>
        <dbReference type="ARBA" id="ARBA00009178"/>
    </source>
</evidence>
<dbReference type="GO" id="GO:0009506">
    <property type="term" value="C:plasmodesma"/>
    <property type="evidence" value="ECO:0007669"/>
    <property type="project" value="TreeGrafter"/>
</dbReference>
<evidence type="ECO:0000256" key="5">
    <source>
        <dbReference type="ARBA" id="ARBA00022729"/>
    </source>
</evidence>
<evidence type="ECO:0000256" key="7">
    <source>
        <dbReference type="SAM" id="SignalP"/>
    </source>
</evidence>
<dbReference type="EMBL" id="JBDFQZ010000013">
    <property type="protein sequence ID" value="KAK9670391.1"/>
    <property type="molecule type" value="Genomic_DNA"/>
</dbReference>
<evidence type="ECO:0008006" key="10">
    <source>
        <dbReference type="Google" id="ProtNLM"/>
    </source>
</evidence>
<protein>
    <recommendedName>
        <fullName evidence="10">Protein RALF-like 34</fullName>
    </recommendedName>
</protein>
<dbReference type="GO" id="GO:0019722">
    <property type="term" value="P:calcium-mediated signaling"/>
    <property type="evidence" value="ECO:0007669"/>
    <property type="project" value="TreeGrafter"/>
</dbReference>
<name>A0AAW1H057_SAPOF</name>
<gene>
    <name evidence="8" type="ORF">RND81_13G198700</name>
</gene>
<evidence type="ECO:0000256" key="1">
    <source>
        <dbReference type="ARBA" id="ARBA00004613"/>
    </source>
</evidence>
<comment type="similarity">
    <text evidence="2">Belongs to the plant rapid alkalinization factor (RALF) family.</text>
</comment>
<evidence type="ECO:0000256" key="6">
    <source>
        <dbReference type="ARBA" id="ARBA00023157"/>
    </source>
</evidence>
<dbReference type="AlphaFoldDB" id="A0AAW1H057"/>
<dbReference type="GO" id="GO:0005179">
    <property type="term" value="F:hormone activity"/>
    <property type="evidence" value="ECO:0007669"/>
    <property type="project" value="UniProtKB-KW"/>
</dbReference>
<dbReference type="Proteomes" id="UP001443914">
    <property type="component" value="Unassembled WGS sequence"/>
</dbReference>
<keyword evidence="6" id="KW-1015">Disulfide bond</keyword>
<reference evidence="8" key="1">
    <citation type="submission" date="2024-03" db="EMBL/GenBank/DDBJ databases">
        <title>WGS assembly of Saponaria officinalis var. Norfolk2.</title>
        <authorList>
            <person name="Jenkins J."/>
            <person name="Shu S."/>
            <person name="Grimwood J."/>
            <person name="Barry K."/>
            <person name="Goodstein D."/>
            <person name="Schmutz J."/>
            <person name="Leebens-Mack J."/>
            <person name="Osbourn A."/>
        </authorList>
    </citation>
    <scope>NUCLEOTIDE SEQUENCE [LARGE SCALE GENOMIC DNA]</scope>
    <source>
        <strain evidence="8">JIC</strain>
    </source>
</reference>
<evidence type="ECO:0000256" key="3">
    <source>
        <dbReference type="ARBA" id="ARBA00022525"/>
    </source>
</evidence>
<keyword evidence="9" id="KW-1185">Reference proteome</keyword>
<evidence type="ECO:0000313" key="9">
    <source>
        <dbReference type="Proteomes" id="UP001443914"/>
    </source>
</evidence>
<dbReference type="InterPro" id="IPR008801">
    <property type="entry name" value="RALF"/>
</dbReference>
<dbReference type="Pfam" id="PF05498">
    <property type="entry name" value="RALF"/>
    <property type="match status" value="1"/>
</dbReference>
<keyword evidence="4" id="KW-0372">Hormone</keyword>
<comment type="caution">
    <text evidence="8">The sequence shown here is derived from an EMBL/GenBank/DDBJ whole genome shotgun (WGS) entry which is preliminary data.</text>
</comment>
<feature type="chain" id="PRO_5043418720" description="Protein RALF-like 34" evidence="7">
    <location>
        <begin position="30"/>
        <end position="132"/>
    </location>
</feature>
<dbReference type="PANTHER" id="PTHR33136:SF6">
    <property type="entry name" value="PROTEIN RALF-LIKE 34"/>
    <property type="match status" value="1"/>
</dbReference>
<proteinExistence type="inferred from homology"/>
<organism evidence="8 9">
    <name type="scientific">Saponaria officinalis</name>
    <name type="common">Common soapwort</name>
    <name type="synonym">Lychnis saponaria</name>
    <dbReference type="NCBI Taxonomy" id="3572"/>
    <lineage>
        <taxon>Eukaryota</taxon>
        <taxon>Viridiplantae</taxon>
        <taxon>Streptophyta</taxon>
        <taxon>Embryophyta</taxon>
        <taxon>Tracheophyta</taxon>
        <taxon>Spermatophyta</taxon>
        <taxon>Magnoliopsida</taxon>
        <taxon>eudicotyledons</taxon>
        <taxon>Gunneridae</taxon>
        <taxon>Pentapetalae</taxon>
        <taxon>Caryophyllales</taxon>
        <taxon>Caryophyllaceae</taxon>
        <taxon>Caryophylleae</taxon>
        <taxon>Saponaria</taxon>
    </lineage>
</organism>
<evidence type="ECO:0000256" key="4">
    <source>
        <dbReference type="ARBA" id="ARBA00022702"/>
    </source>
</evidence>
<evidence type="ECO:0000313" key="8">
    <source>
        <dbReference type="EMBL" id="KAK9670391.1"/>
    </source>
</evidence>
<feature type="signal peptide" evidence="7">
    <location>
        <begin position="1"/>
        <end position="29"/>
    </location>
</feature>
<keyword evidence="3" id="KW-0964">Secreted</keyword>